<feature type="chain" id="PRO_5045344735" evidence="6">
    <location>
        <begin position="18"/>
        <end position="357"/>
    </location>
</feature>
<dbReference type="InterPro" id="IPR011128">
    <property type="entry name" value="G3P_DH_NAD-dep_N"/>
</dbReference>
<dbReference type="Pfam" id="PF01210">
    <property type="entry name" value="NAD_Gly3P_dh_N"/>
    <property type="match status" value="1"/>
</dbReference>
<proteinExistence type="predicted"/>
<name>A0ABX8SN14_9ACTN</name>
<keyword evidence="2" id="KW-0520">NAD</keyword>
<dbReference type="PIRSF" id="PIRSF000114">
    <property type="entry name" value="Glycerol-3-P_dh"/>
    <property type="match status" value="1"/>
</dbReference>
<keyword evidence="10" id="KW-1185">Reference proteome</keyword>
<dbReference type="PANTHER" id="PTHR11728">
    <property type="entry name" value="GLYCEROL-3-PHOSPHATE DEHYDROGENASE"/>
    <property type="match status" value="1"/>
</dbReference>
<keyword evidence="3" id="KW-0443">Lipid metabolism</keyword>
<gene>
    <name evidence="9" type="ORF">KDB89_02920</name>
</gene>
<dbReference type="InterPro" id="IPR006168">
    <property type="entry name" value="G3P_DH_NAD-dep"/>
</dbReference>
<feature type="signal peptide" evidence="6">
    <location>
        <begin position="1"/>
        <end position="17"/>
    </location>
</feature>
<dbReference type="EMBL" id="CP079216">
    <property type="protein sequence ID" value="QXT63448.1"/>
    <property type="molecule type" value="Genomic_DNA"/>
</dbReference>
<dbReference type="InterPro" id="IPR006109">
    <property type="entry name" value="G3P_DH_NAD-dep_C"/>
</dbReference>
<evidence type="ECO:0000313" key="10">
    <source>
        <dbReference type="Proteomes" id="UP000824504"/>
    </source>
</evidence>
<evidence type="ECO:0000256" key="3">
    <source>
        <dbReference type="ARBA" id="ARBA00023098"/>
    </source>
</evidence>
<dbReference type="PANTHER" id="PTHR11728:SF1">
    <property type="entry name" value="GLYCEROL-3-PHOSPHATE DEHYDROGENASE [NAD(+)] 2, CHLOROPLASTIC"/>
    <property type="match status" value="1"/>
</dbReference>
<evidence type="ECO:0000256" key="6">
    <source>
        <dbReference type="SAM" id="SignalP"/>
    </source>
</evidence>
<keyword evidence="5" id="KW-1208">Phospholipid metabolism</keyword>
<feature type="domain" description="Glycerol-3-phosphate dehydrogenase NAD-dependent N-terminal" evidence="7">
    <location>
        <begin position="4"/>
        <end position="166"/>
    </location>
</feature>
<dbReference type="Proteomes" id="UP000824504">
    <property type="component" value="Chromosome"/>
</dbReference>
<feature type="domain" description="Glycerol-3-phosphate dehydrogenase NAD-dependent C-terminal" evidence="8">
    <location>
        <begin position="188"/>
        <end position="335"/>
    </location>
</feature>
<dbReference type="Pfam" id="PF07479">
    <property type="entry name" value="NAD_Gly3P_dh_C"/>
    <property type="match status" value="1"/>
</dbReference>
<sequence length="357" mass="37638">MSSIVVLGAGIMATALATPLSDNGHQVRLVGTHLDRDIIDSIKQTGIHPNLGLRVPEGTTAYQLEEAEEAFADAELVMSGVNSFGVRWAGDRLAELLRPGMHVISLAKGMESDDEGNLTILPRVLAGQIPAELREQLTFSAIAGPSIAGEVAVRRHTSVVFTGEDSSVIEMWRGLFATSAYHVWTNTDFVGVEVCAATKNCYAFGAGFMSGVLDAMGEAAGDRYVNYNYGAALFGQASIEMIDFMRLLGGEPTTPIGLPGIGDCFVTSMGGRNVKCGRLVGSGLTFSEARDQMPGVTLEGAAAIKVIGGALGPLTERGLITPAQFPLLRHLYEVVGLDQGVDVPWDSFFGSNGSGVL</sequence>
<evidence type="ECO:0000313" key="9">
    <source>
        <dbReference type="EMBL" id="QXT63448.1"/>
    </source>
</evidence>
<protein>
    <submittedName>
        <fullName evidence="9">Glycerol-3-phosphate dehydrogenase</fullName>
    </submittedName>
</protein>
<evidence type="ECO:0000256" key="4">
    <source>
        <dbReference type="ARBA" id="ARBA00023209"/>
    </source>
</evidence>
<evidence type="ECO:0000256" key="2">
    <source>
        <dbReference type="ARBA" id="ARBA00023027"/>
    </source>
</evidence>
<keyword evidence="1" id="KW-0444">Lipid biosynthesis</keyword>
<keyword evidence="6" id="KW-0732">Signal</keyword>
<evidence type="ECO:0000259" key="7">
    <source>
        <dbReference type="Pfam" id="PF01210"/>
    </source>
</evidence>
<organism evidence="9 10">
    <name type="scientific">Tessaracoccus palaemonis</name>
    <dbReference type="NCBI Taxonomy" id="2829499"/>
    <lineage>
        <taxon>Bacteria</taxon>
        <taxon>Bacillati</taxon>
        <taxon>Actinomycetota</taxon>
        <taxon>Actinomycetes</taxon>
        <taxon>Propionibacteriales</taxon>
        <taxon>Propionibacteriaceae</taxon>
        <taxon>Tessaracoccus</taxon>
    </lineage>
</organism>
<keyword evidence="4" id="KW-0594">Phospholipid biosynthesis</keyword>
<evidence type="ECO:0000256" key="1">
    <source>
        <dbReference type="ARBA" id="ARBA00022516"/>
    </source>
</evidence>
<evidence type="ECO:0000256" key="5">
    <source>
        <dbReference type="ARBA" id="ARBA00023264"/>
    </source>
</evidence>
<dbReference type="RefSeq" id="WP_219083368.1">
    <property type="nucleotide sequence ID" value="NZ_CP079216.1"/>
</dbReference>
<evidence type="ECO:0000259" key="8">
    <source>
        <dbReference type="Pfam" id="PF07479"/>
    </source>
</evidence>
<accession>A0ABX8SN14</accession>
<reference evidence="9 10" key="1">
    <citation type="submission" date="2021-07" db="EMBL/GenBank/DDBJ databases">
        <title>complete genome sequencing of Tessaracoccus sp.J1M15.</title>
        <authorList>
            <person name="Bae J.-W."/>
            <person name="Kim D.-y."/>
        </authorList>
    </citation>
    <scope>NUCLEOTIDE SEQUENCE [LARGE SCALE GENOMIC DNA]</scope>
    <source>
        <strain evidence="9 10">J1M15</strain>
    </source>
</reference>